<organism evidence="1 2">
    <name type="scientific">Colletotrichum truncatum</name>
    <name type="common">Anthracnose fungus</name>
    <name type="synonym">Colletotrichum capsici</name>
    <dbReference type="NCBI Taxonomy" id="5467"/>
    <lineage>
        <taxon>Eukaryota</taxon>
        <taxon>Fungi</taxon>
        <taxon>Dikarya</taxon>
        <taxon>Ascomycota</taxon>
        <taxon>Pezizomycotina</taxon>
        <taxon>Sordariomycetes</taxon>
        <taxon>Hypocreomycetidae</taxon>
        <taxon>Glomerellales</taxon>
        <taxon>Glomerellaceae</taxon>
        <taxon>Colletotrichum</taxon>
        <taxon>Colletotrichum truncatum species complex</taxon>
    </lineage>
</organism>
<proteinExistence type="predicted"/>
<dbReference type="Proteomes" id="UP000805649">
    <property type="component" value="Unassembled WGS sequence"/>
</dbReference>
<dbReference type="EMBL" id="VUJX02000017">
    <property type="protein sequence ID" value="KAL0929393.1"/>
    <property type="molecule type" value="Genomic_DNA"/>
</dbReference>
<comment type="caution">
    <text evidence="1">The sequence shown here is derived from an EMBL/GenBank/DDBJ whole genome shotgun (WGS) entry which is preliminary data.</text>
</comment>
<evidence type="ECO:0000313" key="1">
    <source>
        <dbReference type="EMBL" id="KAL0929393.1"/>
    </source>
</evidence>
<keyword evidence="2" id="KW-1185">Reference proteome</keyword>
<reference evidence="1 2" key="1">
    <citation type="journal article" date="2020" name="Phytopathology">
        <title>Genome Sequence Resources of Colletotrichum truncatum, C. plurivorum, C. musicola, and C. sojae: Four Species Pathogenic to Soybean (Glycine max).</title>
        <authorList>
            <person name="Rogerio F."/>
            <person name="Boufleur T.R."/>
            <person name="Ciampi-Guillardi M."/>
            <person name="Sukno S.A."/>
            <person name="Thon M.R."/>
            <person name="Massola Junior N.S."/>
            <person name="Baroncelli R."/>
        </authorList>
    </citation>
    <scope>NUCLEOTIDE SEQUENCE [LARGE SCALE GENOMIC DNA]</scope>
    <source>
        <strain evidence="1 2">CMES1059</strain>
    </source>
</reference>
<accession>A0ACC3YC15</accession>
<protein>
    <submittedName>
        <fullName evidence="1">Uncharacterized protein</fullName>
    </submittedName>
</protein>
<evidence type="ECO:0000313" key="2">
    <source>
        <dbReference type="Proteomes" id="UP000805649"/>
    </source>
</evidence>
<name>A0ACC3YC15_COLTU</name>
<gene>
    <name evidence="1" type="ORF">CTRU02_215559</name>
</gene>
<sequence length="326" mass="36891">MNTDFAPELAHEAILDVSHQYVTPPQQSDGTSNQAEPQHDEIDSGLDEDENTLSETKSLSPSVKEFAYVFDRRYHSDRFKSKYWAPNDEPQRDFMSWWHGICYEAFDQKHFRAHIRDDAQAILDVGTGSGAWVVDVSEAYRSSVVTGIDMSPIMPEEVPPNVLFEIDDFNEPWTFQPNSFDYIHMRFLTGSIKDWEYIMKQAFDCLKPGGILESSEPSFLVESSDGTVNEESAWSGWYNIFERYGSTSGQTFSVVPQNVQVNAMNQAGFQNLEVFECEIPIGAWPQTEEKKKLEKPTPPASLVSTRKPGFSSAAAKGLSNRHLLYA</sequence>